<evidence type="ECO:0000256" key="7">
    <source>
        <dbReference type="ARBA" id="ARBA00023284"/>
    </source>
</evidence>
<evidence type="ECO:0000256" key="8">
    <source>
        <dbReference type="ARBA" id="ARBA00032824"/>
    </source>
</evidence>
<protein>
    <recommendedName>
        <fullName evidence="2">thioredoxin-dependent peroxiredoxin</fullName>
        <ecNumber evidence="2">1.11.1.24</ecNumber>
    </recommendedName>
    <alternativeName>
        <fullName evidence="10">Bacterioferritin comigratory protein</fullName>
    </alternativeName>
    <alternativeName>
        <fullName evidence="8">Thioredoxin peroxidase</fullName>
    </alternativeName>
</protein>
<organism evidence="13 14">
    <name type="scientific">Lysinimonas soli</name>
    <dbReference type="NCBI Taxonomy" id="1074233"/>
    <lineage>
        <taxon>Bacteria</taxon>
        <taxon>Bacillati</taxon>
        <taxon>Actinomycetota</taxon>
        <taxon>Actinomycetes</taxon>
        <taxon>Micrococcales</taxon>
        <taxon>Microbacteriaceae</taxon>
        <taxon>Lysinimonas</taxon>
    </lineage>
</organism>
<proteinExistence type="inferred from homology"/>
<feature type="domain" description="Thioredoxin" evidence="12">
    <location>
        <begin position="4"/>
        <end position="158"/>
    </location>
</feature>
<keyword evidence="4" id="KW-0049">Antioxidant</keyword>
<dbReference type="PANTHER" id="PTHR42801:SF22">
    <property type="entry name" value="PEROXIREDOXIN SLL0755-RELATED"/>
    <property type="match status" value="1"/>
</dbReference>
<name>A0ABW0NLX6_9MICO</name>
<dbReference type="SUPFAM" id="SSF52833">
    <property type="entry name" value="Thioredoxin-like"/>
    <property type="match status" value="1"/>
</dbReference>
<evidence type="ECO:0000256" key="9">
    <source>
        <dbReference type="ARBA" id="ARBA00038489"/>
    </source>
</evidence>
<gene>
    <name evidence="13" type="ORF">ACFPJ4_01945</name>
</gene>
<reference evidence="14" key="1">
    <citation type="journal article" date="2019" name="Int. J. Syst. Evol. Microbiol.">
        <title>The Global Catalogue of Microorganisms (GCM) 10K type strain sequencing project: providing services to taxonomists for standard genome sequencing and annotation.</title>
        <authorList>
            <consortium name="The Broad Institute Genomics Platform"/>
            <consortium name="The Broad Institute Genome Sequencing Center for Infectious Disease"/>
            <person name="Wu L."/>
            <person name="Ma J."/>
        </authorList>
    </citation>
    <scope>NUCLEOTIDE SEQUENCE [LARGE SCALE GENOMIC DNA]</scope>
    <source>
        <strain evidence="14">CGMCC 4.6997</strain>
    </source>
</reference>
<keyword evidence="3 13" id="KW-0575">Peroxidase</keyword>
<dbReference type="CDD" id="cd03017">
    <property type="entry name" value="PRX_BCP"/>
    <property type="match status" value="1"/>
</dbReference>
<evidence type="ECO:0000256" key="1">
    <source>
        <dbReference type="ARBA" id="ARBA00003330"/>
    </source>
</evidence>
<evidence type="ECO:0000256" key="10">
    <source>
        <dbReference type="ARBA" id="ARBA00041373"/>
    </source>
</evidence>
<dbReference type="InterPro" id="IPR013766">
    <property type="entry name" value="Thioredoxin_domain"/>
</dbReference>
<accession>A0ABW0NLX6</accession>
<dbReference type="PROSITE" id="PS51352">
    <property type="entry name" value="THIOREDOXIN_2"/>
    <property type="match status" value="1"/>
</dbReference>
<evidence type="ECO:0000313" key="13">
    <source>
        <dbReference type="EMBL" id="MFC5500996.1"/>
    </source>
</evidence>
<evidence type="ECO:0000256" key="11">
    <source>
        <dbReference type="ARBA" id="ARBA00049091"/>
    </source>
</evidence>
<dbReference type="PANTHER" id="PTHR42801">
    <property type="entry name" value="THIOREDOXIN-DEPENDENT PEROXIDE REDUCTASE"/>
    <property type="match status" value="1"/>
</dbReference>
<dbReference type="Proteomes" id="UP001596039">
    <property type="component" value="Unassembled WGS sequence"/>
</dbReference>
<comment type="caution">
    <text evidence="13">The sequence shown here is derived from an EMBL/GenBank/DDBJ whole genome shotgun (WGS) entry which is preliminary data.</text>
</comment>
<keyword evidence="6" id="KW-1015">Disulfide bond</keyword>
<dbReference type="EC" id="1.11.1.24" evidence="2"/>
<dbReference type="InterPro" id="IPR000866">
    <property type="entry name" value="AhpC/TSA"/>
</dbReference>
<dbReference type="InterPro" id="IPR036249">
    <property type="entry name" value="Thioredoxin-like_sf"/>
</dbReference>
<evidence type="ECO:0000256" key="6">
    <source>
        <dbReference type="ARBA" id="ARBA00023157"/>
    </source>
</evidence>
<dbReference type="GO" id="GO:0140824">
    <property type="term" value="F:thioredoxin-dependent peroxiredoxin activity"/>
    <property type="evidence" value="ECO:0007669"/>
    <property type="project" value="UniProtKB-EC"/>
</dbReference>
<dbReference type="Gene3D" id="3.40.30.10">
    <property type="entry name" value="Glutaredoxin"/>
    <property type="match status" value="1"/>
</dbReference>
<evidence type="ECO:0000256" key="4">
    <source>
        <dbReference type="ARBA" id="ARBA00022862"/>
    </source>
</evidence>
<dbReference type="EMBL" id="JBHSMG010000001">
    <property type="protein sequence ID" value="MFC5500996.1"/>
    <property type="molecule type" value="Genomic_DNA"/>
</dbReference>
<evidence type="ECO:0000256" key="3">
    <source>
        <dbReference type="ARBA" id="ARBA00022559"/>
    </source>
</evidence>
<comment type="similarity">
    <text evidence="9">Belongs to the peroxiredoxin family. BCP/PrxQ subfamily.</text>
</comment>
<comment type="function">
    <text evidence="1">Thiol-specific peroxidase that catalyzes the reduction of hydrogen peroxide and organic hydroperoxides to water and alcohols, respectively. Plays a role in cell protection against oxidative stress by detoxifying peroxides and as sensor of hydrogen peroxide-mediated signaling events.</text>
</comment>
<dbReference type="Pfam" id="PF00578">
    <property type="entry name" value="AhpC-TSA"/>
    <property type="match status" value="1"/>
</dbReference>
<evidence type="ECO:0000259" key="12">
    <source>
        <dbReference type="PROSITE" id="PS51352"/>
    </source>
</evidence>
<dbReference type="RefSeq" id="WP_386738603.1">
    <property type="nucleotide sequence ID" value="NZ_JBHSMG010000001.1"/>
</dbReference>
<sequence>MGALEIGDRAPEFTLPGIRFADGRYEHAEYSLAGRRGAPVVLAFYPLDSSKVCTEQLCSYQDDFEGFESLGADVWGISLQGVESHEEFARKNGLTFPLLADHRDGVGSAYGVALGGMLRRAVFIIDGDGIIRWKHVAMIGFTYRRASEIRDQILRLFPAPAGDAFAFTPPA</sequence>
<keyword evidence="7" id="KW-0676">Redox-active center</keyword>
<keyword evidence="5 13" id="KW-0560">Oxidoreductase</keyword>
<evidence type="ECO:0000256" key="5">
    <source>
        <dbReference type="ARBA" id="ARBA00023002"/>
    </source>
</evidence>
<comment type="catalytic activity">
    <reaction evidence="11">
        <text>a hydroperoxide + [thioredoxin]-dithiol = an alcohol + [thioredoxin]-disulfide + H2O</text>
        <dbReference type="Rhea" id="RHEA:62620"/>
        <dbReference type="Rhea" id="RHEA-COMP:10698"/>
        <dbReference type="Rhea" id="RHEA-COMP:10700"/>
        <dbReference type="ChEBI" id="CHEBI:15377"/>
        <dbReference type="ChEBI" id="CHEBI:29950"/>
        <dbReference type="ChEBI" id="CHEBI:30879"/>
        <dbReference type="ChEBI" id="CHEBI:35924"/>
        <dbReference type="ChEBI" id="CHEBI:50058"/>
        <dbReference type="EC" id="1.11.1.24"/>
    </reaction>
</comment>
<keyword evidence="14" id="KW-1185">Reference proteome</keyword>
<evidence type="ECO:0000313" key="14">
    <source>
        <dbReference type="Proteomes" id="UP001596039"/>
    </source>
</evidence>
<evidence type="ECO:0000256" key="2">
    <source>
        <dbReference type="ARBA" id="ARBA00013017"/>
    </source>
</evidence>
<dbReference type="InterPro" id="IPR050924">
    <property type="entry name" value="Peroxiredoxin_BCP/PrxQ"/>
</dbReference>